<protein>
    <submittedName>
        <fullName evidence="1">Uncharacterized protein</fullName>
    </submittedName>
</protein>
<accession>A0A6A7AB03</accession>
<organism evidence="1 2">
    <name type="scientific">Ophiobolus disseminans</name>
    <dbReference type="NCBI Taxonomy" id="1469910"/>
    <lineage>
        <taxon>Eukaryota</taxon>
        <taxon>Fungi</taxon>
        <taxon>Dikarya</taxon>
        <taxon>Ascomycota</taxon>
        <taxon>Pezizomycotina</taxon>
        <taxon>Dothideomycetes</taxon>
        <taxon>Pleosporomycetidae</taxon>
        <taxon>Pleosporales</taxon>
        <taxon>Pleosporineae</taxon>
        <taxon>Phaeosphaeriaceae</taxon>
        <taxon>Ophiobolus</taxon>
    </lineage>
</organism>
<keyword evidence="2" id="KW-1185">Reference proteome</keyword>
<name>A0A6A7AB03_9PLEO</name>
<reference evidence="1" key="1">
    <citation type="journal article" date="2020" name="Stud. Mycol.">
        <title>101 Dothideomycetes genomes: a test case for predicting lifestyles and emergence of pathogens.</title>
        <authorList>
            <person name="Haridas S."/>
            <person name="Albert R."/>
            <person name="Binder M."/>
            <person name="Bloem J."/>
            <person name="Labutti K."/>
            <person name="Salamov A."/>
            <person name="Andreopoulos B."/>
            <person name="Baker S."/>
            <person name="Barry K."/>
            <person name="Bills G."/>
            <person name="Bluhm B."/>
            <person name="Cannon C."/>
            <person name="Castanera R."/>
            <person name="Culley D."/>
            <person name="Daum C."/>
            <person name="Ezra D."/>
            <person name="Gonzalez J."/>
            <person name="Henrissat B."/>
            <person name="Kuo A."/>
            <person name="Liang C."/>
            <person name="Lipzen A."/>
            <person name="Lutzoni F."/>
            <person name="Magnuson J."/>
            <person name="Mondo S."/>
            <person name="Nolan M."/>
            <person name="Ohm R."/>
            <person name="Pangilinan J."/>
            <person name="Park H.-J."/>
            <person name="Ramirez L."/>
            <person name="Alfaro M."/>
            <person name="Sun H."/>
            <person name="Tritt A."/>
            <person name="Yoshinaga Y."/>
            <person name="Zwiers L.-H."/>
            <person name="Turgeon B."/>
            <person name="Goodwin S."/>
            <person name="Spatafora J."/>
            <person name="Crous P."/>
            <person name="Grigoriev I."/>
        </authorList>
    </citation>
    <scope>NUCLEOTIDE SEQUENCE</scope>
    <source>
        <strain evidence="1">CBS 113818</strain>
    </source>
</reference>
<evidence type="ECO:0000313" key="2">
    <source>
        <dbReference type="Proteomes" id="UP000799424"/>
    </source>
</evidence>
<sequence>MDPLGDWMDRHYNKVVSDDVRRYIFAYHLVISYVEQRRRTDFMFWAKTVGLSVKPRTPESSDFWQCSLSFPGWTTMVLQFRFTTSSTQSTLNATMADIEDYVLDKWLPIKQWMESTLDSRTVDVARTQKEWWASNGLTFRFLALPFELRACIFAQVTGSYA</sequence>
<evidence type="ECO:0000313" key="1">
    <source>
        <dbReference type="EMBL" id="KAF2830396.1"/>
    </source>
</evidence>
<dbReference type="Proteomes" id="UP000799424">
    <property type="component" value="Unassembled WGS sequence"/>
</dbReference>
<dbReference type="AlphaFoldDB" id="A0A6A7AB03"/>
<proteinExistence type="predicted"/>
<dbReference type="OrthoDB" id="3796204at2759"/>
<gene>
    <name evidence="1" type="ORF">CC86DRAFT_160992</name>
</gene>
<dbReference type="EMBL" id="MU006219">
    <property type="protein sequence ID" value="KAF2830396.1"/>
    <property type="molecule type" value="Genomic_DNA"/>
</dbReference>